<dbReference type="RefSeq" id="XP_021868238.1">
    <property type="nucleotide sequence ID" value="XM_022017561.1"/>
</dbReference>
<dbReference type="GO" id="GO:0003976">
    <property type="term" value="F:UDP-N-acetylglucosamine-lysosomal-enzyme N-acetylglucosaminephosphotransferase activity"/>
    <property type="evidence" value="ECO:0007669"/>
    <property type="project" value="TreeGrafter"/>
</dbReference>
<dbReference type="Proteomes" id="UP000193218">
    <property type="component" value="Unassembled WGS sequence"/>
</dbReference>
<sequence length="612" mass="69073">MPQPEPMDVVFLWVNASGEYFQDTMQERSAGEYVGSRGRGKRYRDNGEVRGAIRSAIKSLGDRLGTVHVLSGDYEINQTLHPDVVPAGASAPSWHMGQIPHWLNWNSAKEGLHKVAWHFHSSIWRLPADNKADEPLTPDQAATEEAWRQHSLPNFNSFAIESRIGWINGLSETFLLANDDMFFLNSLNHADFQHPLLGTVLRMDPGPGLRVKPVVTPDLKSSPGEWGGLQHAAMLIKNRFTDQKRMYMAHMPKALTLSLTHEASVMFGVELSEAATRGFRQSQRGVADVEMSWLVSHLRIERWREGLLWTWVVARLGGQDGIWGKQAKAEMSELLGINSSEIDEVIIEKGPRETLADLEQINKNAGWDSTEFTKYYYSSFDGTVPQNLPERPDRPRTQTECTFRVAQCLPPDFFESDEPLDAAEMFRHFTFSEPSCGDCLIMALVSASGPRGLEAFFPDPDAVFHPPAQQEPAAFQREEPMLPLTPSWVDTDFRIESIMRSGQDSWPGVKPRMDGSVNMRQWCIKLLSRYAYVFAWTQTQFFQIHSTIQLRTAVNKLDSSPRMAMTCINDDQPDIGSVGVSDVFGRWMESRWGDVEAGWEEKNVPWAGSAPK</sequence>
<evidence type="ECO:0000313" key="3">
    <source>
        <dbReference type="EMBL" id="ORX33950.1"/>
    </source>
</evidence>
<comment type="caution">
    <text evidence="3">The sequence shown here is derived from an EMBL/GenBank/DDBJ whole genome shotgun (WGS) entry which is preliminary data.</text>
</comment>
<dbReference type="Pfam" id="PF17102">
    <property type="entry name" value="Stealth_CR3"/>
    <property type="match status" value="1"/>
</dbReference>
<dbReference type="EMBL" id="NBSH01000016">
    <property type="protein sequence ID" value="ORX33950.1"/>
    <property type="molecule type" value="Genomic_DNA"/>
</dbReference>
<dbReference type="InParanoid" id="A0A1Y1U7E6"/>
<reference evidence="3 4" key="1">
    <citation type="submission" date="2017-03" db="EMBL/GenBank/DDBJ databases">
        <title>Widespread Adenine N6-methylation of Active Genes in Fungi.</title>
        <authorList>
            <consortium name="DOE Joint Genome Institute"/>
            <person name="Mondo S.J."/>
            <person name="Dannebaum R.O."/>
            <person name="Kuo R.C."/>
            <person name="Louie K.B."/>
            <person name="Bewick A.J."/>
            <person name="Labutti K."/>
            <person name="Haridas S."/>
            <person name="Kuo A."/>
            <person name="Salamov A."/>
            <person name="Ahrendt S.R."/>
            <person name="Lau R."/>
            <person name="Bowen B.P."/>
            <person name="Lipzen A."/>
            <person name="Sullivan W."/>
            <person name="Andreopoulos W.B."/>
            <person name="Clum A."/>
            <person name="Lindquist E."/>
            <person name="Daum C."/>
            <person name="Northen T.R."/>
            <person name="Ramamoorthy G."/>
            <person name="Schmitz R.J."/>
            <person name="Gryganskyi A."/>
            <person name="Culley D."/>
            <person name="Magnuson J."/>
            <person name="James T.Y."/>
            <person name="O'Malley M.A."/>
            <person name="Stajich J.E."/>
            <person name="Spatafora J.W."/>
            <person name="Visel A."/>
            <person name="Grigoriev I.V."/>
        </authorList>
    </citation>
    <scope>NUCLEOTIDE SEQUENCE [LARGE SCALE GENOMIC DNA]</scope>
    <source>
        <strain evidence="3 4">NRRL Y-17943</strain>
    </source>
</reference>
<dbReference type="GO" id="GO:0046835">
    <property type="term" value="P:carbohydrate phosphorylation"/>
    <property type="evidence" value="ECO:0007669"/>
    <property type="project" value="TreeGrafter"/>
</dbReference>
<feature type="domain" description="Stealth protein CR3 conserved region 3" evidence="2">
    <location>
        <begin position="249"/>
        <end position="300"/>
    </location>
</feature>
<name>A0A1Y1U7E6_9TREE</name>
<evidence type="ECO:0000259" key="2">
    <source>
        <dbReference type="Pfam" id="PF17102"/>
    </source>
</evidence>
<dbReference type="STRING" id="4999.A0A1Y1U7E6"/>
<dbReference type="PANTHER" id="PTHR24045:SF0">
    <property type="entry name" value="N-ACETYLGLUCOSAMINE-1-PHOSPHOTRANSFERASE SUBUNITS ALPHA_BETA"/>
    <property type="match status" value="1"/>
</dbReference>
<dbReference type="InterPro" id="IPR031357">
    <property type="entry name" value="Stealth_CR3"/>
</dbReference>
<protein>
    <recommendedName>
        <fullName evidence="2">Stealth protein CR3 conserved region 3 domain-containing protein</fullName>
    </recommendedName>
</protein>
<dbReference type="AlphaFoldDB" id="A0A1Y1U7E6"/>
<accession>A0A1Y1U7E6</accession>
<evidence type="ECO:0000313" key="4">
    <source>
        <dbReference type="Proteomes" id="UP000193218"/>
    </source>
</evidence>
<dbReference type="PANTHER" id="PTHR24045">
    <property type="match status" value="1"/>
</dbReference>
<gene>
    <name evidence="3" type="ORF">BD324DRAFT_643648</name>
</gene>
<keyword evidence="1" id="KW-0808">Transferase</keyword>
<dbReference type="GO" id="GO:0005794">
    <property type="term" value="C:Golgi apparatus"/>
    <property type="evidence" value="ECO:0007669"/>
    <property type="project" value="TreeGrafter"/>
</dbReference>
<keyword evidence="4" id="KW-1185">Reference proteome</keyword>
<dbReference type="GeneID" id="33559370"/>
<dbReference type="InterPro" id="IPR047141">
    <property type="entry name" value="Stealth"/>
</dbReference>
<organism evidence="3 4">
    <name type="scientific">Kockovaella imperatae</name>
    <dbReference type="NCBI Taxonomy" id="4999"/>
    <lineage>
        <taxon>Eukaryota</taxon>
        <taxon>Fungi</taxon>
        <taxon>Dikarya</taxon>
        <taxon>Basidiomycota</taxon>
        <taxon>Agaricomycotina</taxon>
        <taxon>Tremellomycetes</taxon>
        <taxon>Tremellales</taxon>
        <taxon>Cuniculitremaceae</taxon>
        <taxon>Kockovaella</taxon>
    </lineage>
</organism>
<proteinExistence type="predicted"/>
<dbReference type="OrthoDB" id="263283at2759"/>
<evidence type="ECO:0000256" key="1">
    <source>
        <dbReference type="ARBA" id="ARBA00022679"/>
    </source>
</evidence>